<dbReference type="PANTHER" id="PTHR47849">
    <property type="entry name" value="CHITIN-BINDING LECTIN 1"/>
    <property type="match status" value="1"/>
</dbReference>
<dbReference type="PANTHER" id="PTHR47849:SF12">
    <property type="match status" value="1"/>
</dbReference>
<protein>
    <submittedName>
        <fullName evidence="5">Chitinase</fullName>
    </submittedName>
</protein>
<feature type="domain" description="Chitin-binding type-1" evidence="4">
    <location>
        <begin position="69"/>
        <end position="113"/>
    </location>
</feature>
<dbReference type="SMART" id="SM00270">
    <property type="entry name" value="ChtBD1"/>
    <property type="match status" value="2"/>
</dbReference>
<feature type="chain" id="PRO_5045476648" evidence="3">
    <location>
        <begin position="19"/>
        <end position="179"/>
    </location>
</feature>
<dbReference type="SUPFAM" id="SSF57016">
    <property type="entry name" value="Plant lectins/antimicrobial peptides"/>
    <property type="match status" value="1"/>
</dbReference>
<dbReference type="GeneID" id="92073392"/>
<evidence type="ECO:0000256" key="1">
    <source>
        <dbReference type="ARBA" id="ARBA00022669"/>
    </source>
</evidence>
<comment type="caution">
    <text evidence="5">The sequence shown here is derived from an EMBL/GenBank/DDBJ whole genome shotgun (WGS) entry which is preliminary data.</text>
</comment>
<proteinExistence type="predicted"/>
<organism evidence="5 6">
    <name type="scientific">Apiospora aurea</name>
    <dbReference type="NCBI Taxonomy" id="335848"/>
    <lineage>
        <taxon>Eukaryota</taxon>
        <taxon>Fungi</taxon>
        <taxon>Dikarya</taxon>
        <taxon>Ascomycota</taxon>
        <taxon>Pezizomycotina</taxon>
        <taxon>Sordariomycetes</taxon>
        <taxon>Xylariomycetidae</taxon>
        <taxon>Amphisphaeriales</taxon>
        <taxon>Apiosporaceae</taxon>
        <taxon>Apiospora</taxon>
    </lineage>
</organism>
<dbReference type="PROSITE" id="PS00026">
    <property type="entry name" value="CHIT_BIND_I_1"/>
    <property type="match status" value="1"/>
</dbReference>
<evidence type="ECO:0000256" key="2">
    <source>
        <dbReference type="ARBA" id="ARBA00023157"/>
    </source>
</evidence>
<keyword evidence="2" id="KW-1015">Disulfide bond</keyword>
<dbReference type="InterPro" id="IPR036861">
    <property type="entry name" value="Endochitinase-like_sf"/>
</dbReference>
<gene>
    <name evidence="5" type="ORF">PG986_004108</name>
</gene>
<dbReference type="InterPro" id="IPR001002">
    <property type="entry name" value="Chitin-bd_1"/>
</dbReference>
<feature type="signal peptide" evidence="3">
    <location>
        <begin position="1"/>
        <end position="18"/>
    </location>
</feature>
<evidence type="ECO:0000259" key="4">
    <source>
        <dbReference type="SMART" id="SM00270"/>
    </source>
</evidence>
<dbReference type="CDD" id="cd00035">
    <property type="entry name" value="ChtBD1"/>
    <property type="match status" value="1"/>
</dbReference>
<dbReference type="InterPro" id="IPR018371">
    <property type="entry name" value="Chitin-binding_1_CS"/>
</dbReference>
<evidence type="ECO:0000256" key="3">
    <source>
        <dbReference type="SAM" id="SignalP"/>
    </source>
</evidence>
<keyword evidence="6" id="KW-1185">Reference proteome</keyword>
<evidence type="ECO:0000313" key="5">
    <source>
        <dbReference type="EMBL" id="KAK7959254.1"/>
    </source>
</evidence>
<reference evidence="5 6" key="1">
    <citation type="submission" date="2023-01" db="EMBL/GenBank/DDBJ databases">
        <title>Analysis of 21 Apiospora genomes using comparative genomics revels a genus with tremendous synthesis potential of carbohydrate active enzymes and secondary metabolites.</title>
        <authorList>
            <person name="Sorensen T."/>
        </authorList>
    </citation>
    <scope>NUCLEOTIDE SEQUENCE [LARGE SCALE GENOMIC DNA]</scope>
    <source>
        <strain evidence="5 6">CBS 24483</strain>
    </source>
</reference>
<dbReference type="Gene3D" id="3.30.60.10">
    <property type="entry name" value="Endochitinase-like"/>
    <property type="match status" value="1"/>
</dbReference>
<dbReference type="RefSeq" id="XP_066702957.1">
    <property type="nucleotide sequence ID" value="XM_066840330.1"/>
</dbReference>
<accession>A0ABR1QLM8</accession>
<keyword evidence="3" id="KW-0732">Signal</keyword>
<dbReference type="Proteomes" id="UP001391051">
    <property type="component" value="Unassembled WGS sequence"/>
</dbReference>
<name>A0ABR1QLM8_9PEZI</name>
<evidence type="ECO:0000313" key="6">
    <source>
        <dbReference type="Proteomes" id="UP001391051"/>
    </source>
</evidence>
<feature type="domain" description="Chitin-binding type-1" evidence="4">
    <location>
        <begin position="20"/>
        <end position="60"/>
    </location>
</feature>
<sequence>MLLFTLPLLGLLLAPVVAQECSADVPCKTGCCSKFGYCGLGPSCHERVLIPLQDCEEKDCVNNCERKAQCGPGGFGEDFVEKTACPLNVCCSKHGFCGTTEAFCGKKRSSAPAAMYFQTQASNVLSGTTNHGHPVAHATNSFPSRSLATFTPISTLLSRGLTQTPTSLYHPEEMTRTCT</sequence>
<dbReference type="Pfam" id="PF00187">
    <property type="entry name" value="Chitin_bind_1"/>
    <property type="match status" value="1"/>
</dbReference>
<keyword evidence="1" id="KW-0147">Chitin-binding</keyword>
<dbReference type="EMBL" id="JAQQWE010000003">
    <property type="protein sequence ID" value="KAK7959254.1"/>
    <property type="molecule type" value="Genomic_DNA"/>
</dbReference>